<accession>A0A2U1ZYZ0</accession>
<keyword evidence="2" id="KW-0238">DNA-binding</keyword>
<dbReference type="InterPro" id="IPR029062">
    <property type="entry name" value="Class_I_gatase-like"/>
</dbReference>
<dbReference type="InterPro" id="IPR018062">
    <property type="entry name" value="HTH_AraC-typ_CS"/>
</dbReference>
<comment type="caution">
    <text evidence="5">The sequence shown here is derived from an EMBL/GenBank/DDBJ whole genome shotgun (WGS) entry which is preliminary data.</text>
</comment>
<evidence type="ECO:0000256" key="1">
    <source>
        <dbReference type="ARBA" id="ARBA00023015"/>
    </source>
</evidence>
<proteinExistence type="predicted"/>
<dbReference type="SUPFAM" id="SSF52317">
    <property type="entry name" value="Class I glutamine amidotransferase-like"/>
    <property type="match status" value="1"/>
</dbReference>
<dbReference type="Gene3D" id="3.40.50.880">
    <property type="match status" value="1"/>
</dbReference>
<keyword evidence="3" id="KW-0804">Transcription</keyword>
<dbReference type="Gene3D" id="1.10.10.60">
    <property type="entry name" value="Homeodomain-like"/>
    <property type="match status" value="1"/>
</dbReference>
<sequence length="316" mass="33977">MSLLKVRVIALPTVSPFELSAAAEVFGIDRRDTGGPVFDFGVVTPTPGRLSTKVGFDVVVEHGLEDLDGADAVVMAPYAAGTEVPESVLEALRSAHTRGAWIVSLCSGAFALALAGLLDGRRATTHWMYTAALATRHPDVEVDPDVLYVEHDRIITSAGTAASIDACLHLVRSELGASPTASIARRMVVPPHRDGGQAQYIDHPVPECSSDSFAALLEWASENPASDLSVEALARRVLLTPRTFARRFRAETGTTPAAWVGRMRLARAQELLEQGEEGLDEVARLAGFSDAALLRQHFSRTLGLSPRAYRARFRAV</sequence>
<dbReference type="InterPro" id="IPR052158">
    <property type="entry name" value="INH-QAR"/>
</dbReference>
<organism evidence="5 6">
    <name type="scientific">Serinibacter arcticus</name>
    <dbReference type="NCBI Taxonomy" id="1655435"/>
    <lineage>
        <taxon>Bacteria</taxon>
        <taxon>Bacillati</taxon>
        <taxon>Actinomycetota</taxon>
        <taxon>Actinomycetes</taxon>
        <taxon>Micrococcales</taxon>
        <taxon>Beutenbergiaceae</taxon>
        <taxon>Serinibacter</taxon>
    </lineage>
</organism>
<dbReference type="SUPFAM" id="SSF46689">
    <property type="entry name" value="Homeodomain-like"/>
    <property type="match status" value="2"/>
</dbReference>
<reference evidence="5 6" key="1">
    <citation type="submission" date="2018-03" db="EMBL/GenBank/DDBJ databases">
        <title>Genome assembly of novel Miniimonas species PCH200.</title>
        <authorList>
            <person name="Thakur V."/>
            <person name="Kumar V."/>
            <person name="Singh D."/>
        </authorList>
    </citation>
    <scope>NUCLEOTIDE SEQUENCE [LARGE SCALE GENOMIC DNA]</scope>
    <source>
        <strain evidence="5 6">PCH200</strain>
    </source>
</reference>
<protein>
    <submittedName>
        <fullName evidence="5">AraC family transcriptional regulator</fullName>
    </submittedName>
</protein>
<dbReference type="InterPro" id="IPR002818">
    <property type="entry name" value="DJ-1/PfpI"/>
</dbReference>
<dbReference type="InterPro" id="IPR018060">
    <property type="entry name" value="HTH_AraC"/>
</dbReference>
<dbReference type="Pfam" id="PF01965">
    <property type="entry name" value="DJ-1_PfpI"/>
    <property type="match status" value="1"/>
</dbReference>
<dbReference type="InterPro" id="IPR009057">
    <property type="entry name" value="Homeodomain-like_sf"/>
</dbReference>
<keyword evidence="1" id="KW-0805">Transcription regulation</keyword>
<evidence type="ECO:0000256" key="2">
    <source>
        <dbReference type="ARBA" id="ARBA00023125"/>
    </source>
</evidence>
<evidence type="ECO:0000256" key="3">
    <source>
        <dbReference type="ARBA" id="ARBA00023163"/>
    </source>
</evidence>
<feature type="domain" description="HTH araC/xylS-type" evidence="4">
    <location>
        <begin position="214"/>
        <end position="312"/>
    </location>
</feature>
<evidence type="ECO:0000313" key="6">
    <source>
        <dbReference type="Proteomes" id="UP000245166"/>
    </source>
</evidence>
<dbReference type="PROSITE" id="PS01124">
    <property type="entry name" value="HTH_ARAC_FAMILY_2"/>
    <property type="match status" value="1"/>
</dbReference>
<dbReference type="EMBL" id="PYHR01000002">
    <property type="protein sequence ID" value="PWD52160.1"/>
    <property type="molecule type" value="Genomic_DNA"/>
</dbReference>
<dbReference type="PANTHER" id="PTHR43130">
    <property type="entry name" value="ARAC-FAMILY TRANSCRIPTIONAL REGULATOR"/>
    <property type="match status" value="1"/>
</dbReference>
<dbReference type="AlphaFoldDB" id="A0A2U1ZYZ0"/>
<dbReference type="Proteomes" id="UP000245166">
    <property type="component" value="Unassembled WGS sequence"/>
</dbReference>
<dbReference type="PROSITE" id="PS00041">
    <property type="entry name" value="HTH_ARAC_FAMILY_1"/>
    <property type="match status" value="1"/>
</dbReference>
<dbReference type="OrthoDB" id="3194870at2"/>
<evidence type="ECO:0000313" key="5">
    <source>
        <dbReference type="EMBL" id="PWD52160.1"/>
    </source>
</evidence>
<keyword evidence="6" id="KW-1185">Reference proteome</keyword>
<dbReference type="GO" id="GO:0043565">
    <property type="term" value="F:sequence-specific DNA binding"/>
    <property type="evidence" value="ECO:0007669"/>
    <property type="project" value="InterPro"/>
</dbReference>
<name>A0A2U1ZYZ0_9MICO</name>
<dbReference type="RefSeq" id="WP_109230541.1">
    <property type="nucleotide sequence ID" value="NZ_PYHR01000002.1"/>
</dbReference>
<dbReference type="Pfam" id="PF12833">
    <property type="entry name" value="HTH_18"/>
    <property type="match status" value="1"/>
</dbReference>
<dbReference type="SMART" id="SM00342">
    <property type="entry name" value="HTH_ARAC"/>
    <property type="match status" value="1"/>
</dbReference>
<gene>
    <name evidence="5" type="ORF">C8046_17440</name>
</gene>
<dbReference type="GO" id="GO:0003700">
    <property type="term" value="F:DNA-binding transcription factor activity"/>
    <property type="evidence" value="ECO:0007669"/>
    <property type="project" value="InterPro"/>
</dbReference>
<dbReference type="CDD" id="cd03137">
    <property type="entry name" value="GATase1_AraC_1"/>
    <property type="match status" value="1"/>
</dbReference>
<evidence type="ECO:0000259" key="4">
    <source>
        <dbReference type="PROSITE" id="PS01124"/>
    </source>
</evidence>
<dbReference type="PANTHER" id="PTHR43130:SF3">
    <property type="entry name" value="HTH-TYPE TRANSCRIPTIONAL REGULATOR RV1931C"/>
    <property type="match status" value="1"/>
</dbReference>